<keyword evidence="2" id="KW-1185">Reference proteome</keyword>
<gene>
    <name evidence="1" type="ORF">QFC21_007112</name>
</gene>
<protein>
    <submittedName>
        <fullName evidence="1">Uncharacterized protein</fullName>
    </submittedName>
</protein>
<reference evidence="1" key="1">
    <citation type="submission" date="2023-04" db="EMBL/GenBank/DDBJ databases">
        <title>Draft Genome sequencing of Naganishia species isolated from polar environments using Oxford Nanopore Technology.</title>
        <authorList>
            <person name="Leo P."/>
            <person name="Venkateswaran K."/>
        </authorList>
    </citation>
    <scope>NUCLEOTIDE SEQUENCE</scope>
    <source>
        <strain evidence="1">MNA-CCFEE 5423</strain>
    </source>
</reference>
<accession>A0ACC2UXN0</accession>
<evidence type="ECO:0000313" key="1">
    <source>
        <dbReference type="EMBL" id="KAJ9091717.1"/>
    </source>
</evidence>
<comment type="caution">
    <text evidence="1">The sequence shown here is derived from an EMBL/GenBank/DDBJ whole genome shotgun (WGS) entry which is preliminary data.</text>
</comment>
<dbReference type="EMBL" id="JASBWT010000047">
    <property type="protein sequence ID" value="KAJ9091717.1"/>
    <property type="molecule type" value="Genomic_DNA"/>
</dbReference>
<dbReference type="Proteomes" id="UP001227268">
    <property type="component" value="Unassembled WGS sequence"/>
</dbReference>
<organism evidence="1 2">
    <name type="scientific">Naganishia friedmannii</name>
    <dbReference type="NCBI Taxonomy" id="89922"/>
    <lineage>
        <taxon>Eukaryota</taxon>
        <taxon>Fungi</taxon>
        <taxon>Dikarya</taxon>
        <taxon>Basidiomycota</taxon>
        <taxon>Agaricomycotina</taxon>
        <taxon>Tremellomycetes</taxon>
        <taxon>Filobasidiales</taxon>
        <taxon>Filobasidiaceae</taxon>
        <taxon>Naganishia</taxon>
    </lineage>
</organism>
<evidence type="ECO:0000313" key="2">
    <source>
        <dbReference type="Proteomes" id="UP001227268"/>
    </source>
</evidence>
<name>A0ACC2UXN0_9TREE</name>
<sequence>MADSSDASKYMLSFSNLSFTVKSKNASKRLTDNVSLDVQAGEMVAIMGPSGAGKSTLLDLMSGRKRYDAGGGIFLNGHSLSTQDLKLLSSLTPRSFVEQEDALLGTLTARETLSYSLRLAMPKAKTAFVQQRVNHVIEMLGLKGCADMQIGTPLRRGLSGGQKRRVSIGCSLVMYPRILYLDEPTSGLDSTAAKEVIASVGSLARKEGIMVLASIHQPSFTTLNEFTSLVLLSQGSLCFKGKVTDLEPFLLEIGVGTVPFVPPTDTAMQLLNTDFGTDVQSELLPMDTIQQFKSHFARWQDASGTGSAPGLLSTSDLAQIVKGEQVHGLTRIWLHTIILGERMTLNYSRNLLAYGVRTAMYAGMGVMLATIWIHLGTRASKINDRLSVHFYSVAFLAFTESQVLLVAALLPIFVAALAVSAFLNGFWMSVGGYLMDYQTYAFELLANSDLRGLNFSCEPSGCPYPSSVGPGMVSGYDVLSSLDIGGISYGTYVSGPL</sequence>
<proteinExistence type="predicted"/>